<organism evidence="2 3">
    <name type="scientific">Pilibacter termitis</name>
    <dbReference type="NCBI Taxonomy" id="263852"/>
    <lineage>
        <taxon>Bacteria</taxon>
        <taxon>Bacillati</taxon>
        <taxon>Bacillota</taxon>
        <taxon>Bacilli</taxon>
        <taxon>Lactobacillales</taxon>
        <taxon>Enterococcaceae</taxon>
        <taxon>Pilibacter</taxon>
    </lineage>
</organism>
<evidence type="ECO:0000313" key="3">
    <source>
        <dbReference type="Proteomes" id="UP000190328"/>
    </source>
</evidence>
<gene>
    <name evidence="2" type="ORF">SAMN02745116_00139</name>
</gene>
<accession>A0A1T4K826</accession>
<dbReference type="RefSeq" id="WP_078806106.1">
    <property type="nucleotide sequence ID" value="NZ_FUXI01000001.1"/>
</dbReference>
<keyword evidence="3" id="KW-1185">Reference proteome</keyword>
<dbReference type="EMBL" id="FUXI01000001">
    <property type="protein sequence ID" value="SJZ38473.1"/>
    <property type="molecule type" value="Genomic_DNA"/>
</dbReference>
<sequence>MKFHNPEEKIIFDYLKKAKRIAIVGMSDKTNRSSYLIAEQLQLAGYEIVPVNPVLAGKEILGEKVVARLQDVTGHIDIVDIFRRSEFLPEVARDFLEIDADVFWSQSGLFSEEAAEILQNAGVEKIVMDRCTKVELLRMKWAENSE</sequence>
<dbReference type="STRING" id="263852.SAMN02745116_00139"/>
<dbReference type="PANTHER" id="PTHR33303">
    <property type="entry name" value="CYTOPLASMIC PROTEIN-RELATED"/>
    <property type="match status" value="1"/>
</dbReference>
<dbReference type="InterPro" id="IPR036291">
    <property type="entry name" value="NAD(P)-bd_dom_sf"/>
</dbReference>
<dbReference type="Gene3D" id="3.40.50.720">
    <property type="entry name" value="NAD(P)-binding Rossmann-like Domain"/>
    <property type="match status" value="1"/>
</dbReference>
<evidence type="ECO:0000313" key="2">
    <source>
        <dbReference type="EMBL" id="SJZ38473.1"/>
    </source>
</evidence>
<dbReference type="SMART" id="SM00881">
    <property type="entry name" value="CoA_binding"/>
    <property type="match status" value="1"/>
</dbReference>
<dbReference type="Proteomes" id="UP000190328">
    <property type="component" value="Unassembled WGS sequence"/>
</dbReference>
<proteinExistence type="predicted"/>
<evidence type="ECO:0000259" key="1">
    <source>
        <dbReference type="SMART" id="SM00881"/>
    </source>
</evidence>
<name>A0A1T4K826_9ENTE</name>
<dbReference type="AlphaFoldDB" id="A0A1T4K826"/>
<dbReference type="OrthoDB" id="9804695at2"/>
<dbReference type="SUPFAM" id="SSF51735">
    <property type="entry name" value="NAD(P)-binding Rossmann-fold domains"/>
    <property type="match status" value="1"/>
</dbReference>
<reference evidence="2 3" key="1">
    <citation type="submission" date="2017-02" db="EMBL/GenBank/DDBJ databases">
        <authorList>
            <person name="Peterson S.W."/>
        </authorList>
    </citation>
    <scope>NUCLEOTIDE SEQUENCE [LARGE SCALE GENOMIC DNA]</scope>
    <source>
        <strain evidence="2 3">ATCC BAA-1030</strain>
    </source>
</reference>
<dbReference type="PANTHER" id="PTHR33303:SF2">
    <property type="entry name" value="COA-BINDING DOMAIN-CONTAINING PROTEIN"/>
    <property type="match status" value="1"/>
</dbReference>
<feature type="domain" description="CoA-binding" evidence="1">
    <location>
        <begin position="15"/>
        <end position="109"/>
    </location>
</feature>
<dbReference type="Pfam" id="PF13380">
    <property type="entry name" value="CoA_binding_2"/>
    <property type="match status" value="1"/>
</dbReference>
<protein>
    <recommendedName>
        <fullName evidence="1">CoA-binding domain-containing protein</fullName>
    </recommendedName>
</protein>
<dbReference type="InterPro" id="IPR003781">
    <property type="entry name" value="CoA-bd"/>
</dbReference>